<feature type="domain" description="Aldehyde dehydrogenase" evidence="2">
    <location>
        <begin position="33"/>
        <end position="303"/>
    </location>
</feature>
<dbReference type="Pfam" id="PF00171">
    <property type="entry name" value="Aldedh"/>
    <property type="match status" value="1"/>
</dbReference>
<proteinExistence type="predicted"/>
<dbReference type="Proteomes" id="UP000586918">
    <property type="component" value="Unassembled WGS sequence"/>
</dbReference>
<keyword evidence="1" id="KW-0560">Oxidoreductase</keyword>
<name>A0A848DM09_9PSEU</name>
<sequence length="437" mass="45342">MHVGAGPVPGRRYRGVVSTSTVAPTEQAPEFDVVRTAAERAAAAAPGVRAAGGPAIDAALRTAAGLLRDGTAQLLEANERDVEAAVANGMAPGLLDRLRLTPERLADMATQLEVLADTPEPPLQREVRTLPTGERVFERRVPVGVIGAVFEARPNVTVDVASQVLKARSAAVLRTGSAALRSAQALVELVIAPALEQHGVPASAVQLVPAPGHAGAEALVGLPDLVPLVVVRGSGEVTRKLSALGAAAGTRVLAHADGGGVLYLDSSADETTAAQLIHDSTDRLGVCNRLNLLLIDRPAFERLWPVAQRALDERGIEPSLPPHDHRLGHEWALDSGAEAHVTVAPVDGPLDAAATAGRETSGLAATVCATDEAVATAFIDAYTGTGVFWNATTRLLDGYKLLGLPETGINVDHTPGPRGPVTYMDLALRQFVVLPPA</sequence>
<dbReference type="AlphaFoldDB" id="A0A848DM09"/>
<dbReference type="PANTHER" id="PTHR11063">
    <property type="entry name" value="GLUTAMATE SEMIALDEHYDE DEHYDROGENASE"/>
    <property type="match status" value="1"/>
</dbReference>
<dbReference type="InterPro" id="IPR016162">
    <property type="entry name" value="Ald_DH_N"/>
</dbReference>
<comment type="caution">
    <text evidence="3">The sequence shown here is derived from an EMBL/GenBank/DDBJ whole genome shotgun (WGS) entry which is preliminary data.</text>
</comment>
<dbReference type="PANTHER" id="PTHR11063:SF8">
    <property type="entry name" value="DELTA-1-PYRROLINE-5-CARBOXYLATE SYNTHASE"/>
    <property type="match status" value="1"/>
</dbReference>
<dbReference type="GO" id="GO:0050661">
    <property type="term" value="F:NADP binding"/>
    <property type="evidence" value="ECO:0007669"/>
    <property type="project" value="InterPro"/>
</dbReference>
<dbReference type="InterPro" id="IPR016163">
    <property type="entry name" value="Ald_DH_C"/>
</dbReference>
<dbReference type="Gene3D" id="3.40.309.10">
    <property type="entry name" value="Aldehyde Dehydrogenase, Chain A, domain 2"/>
    <property type="match status" value="1"/>
</dbReference>
<dbReference type="Gene3D" id="3.40.605.10">
    <property type="entry name" value="Aldehyde Dehydrogenase, Chain A, domain 1"/>
    <property type="match status" value="1"/>
</dbReference>
<dbReference type="PIRSF" id="PIRSF000151">
    <property type="entry name" value="GPR"/>
    <property type="match status" value="1"/>
</dbReference>
<reference evidence="3 4" key="1">
    <citation type="submission" date="2020-04" db="EMBL/GenBank/DDBJ databases">
        <authorList>
            <person name="Klaysubun C."/>
            <person name="Duangmal K."/>
            <person name="Lipun K."/>
        </authorList>
    </citation>
    <scope>NUCLEOTIDE SEQUENCE [LARGE SCALE GENOMIC DNA]</scope>
    <source>
        <strain evidence="3 4">DSM 45300</strain>
    </source>
</reference>
<dbReference type="InterPro" id="IPR012134">
    <property type="entry name" value="Glu-5-SA_DH"/>
</dbReference>
<evidence type="ECO:0000313" key="3">
    <source>
        <dbReference type="EMBL" id="NMH93797.1"/>
    </source>
</evidence>
<accession>A0A848DM09</accession>
<dbReference type="SUPFAM" id="SSF53720">
    <property type="entry name" value="ALDH-like"/>
    <property type="match status" value="1"/>
</dbReference>
<evidence type="ECO:0000256" key="1">
    <source>
        <dbReference type="ARBA" id="ARBA00023002"/>
    </source>
</evidence>
<evidence type="ECO:0000313" key="4">
    <source>
        <dbReference type="Proteomes" id="UP000586918"/>
    </source>
</evidence>
<protein>
    <submittedName>
        <fullName evidence="3">Aldehyde dehydrogenase family protein</fullName>
    </submittedName>
</protein>
<dbReference type="EMBL" id="JAAXKZ010000082">
    <property type="protein sequence ID" value="NMH93797.1"/>
    <property type="molecule type" value="Genomic_DNA"/>
</dbReference>
<gene>
    <name evidence="3" type="ORF">HF519_19920</name>
</gene>
<dbReference type="InterPro" id="IPR016161">
    <property type="entry name" value="Ald_DH/histidinol_DH"/>
</dbReference>
<keyword evidence="4" id="KW-1185">Reference proteome</keyword>
<evidence type="ECO:0000259" key="2">
    <source>
        <dbReference type="Pfam" id="PF00171"/>
    </source>
</evidence>
<organism evidence="3 4">
    <name type="scientific">Pseudonocardia bannensis</name>
    <dbReference type="NCBI Taxonomy" id="630973"/>
    <lineage>
        <taxon>Bacteria</taxon>
        <taxon>Bacillati</taxon>
        <taxon>Actinomycetota</taxon>
        <taxon>Actinomycetes</taxon>
        <taxon>Pseudonocardiales</taxon>
        <taxon>Pseudonocardiaceae</taxon>
        <taxon>Pseudonocardia</taxon>
    </lineage>
</organism>
<dbReference type="GO" id="GO:0004350">
    <property type="term" value="F:glutamate-5-semialdehyde dehydrogenase activity"/>
    <property type="evidence" value="ECO:0007669"/>
    <property type="project" value="InterPro"/>
</dbReference>
<dbReference type="InterPro" id="IPR015590">
    <property type="entry name" value="Aldehyde_DH_dom"/>
</dbReference>